<dbReference type="AlphaFoldDB" id="A0A834JWA0"/>
<gene>
    <name evidence="1" type="ORF">HZH68_009939</name>
</gene>
<reference evidence="1" key="1">
    <citation type="journal article" date="2020" name="G3 (Bethesda)">
        <title>High-Quality Assemblies for Three Invasive Social Wasps from the &lt;i&gt;Vespula&lt;/i&gt; Genus.</title>
        <authorList>
            <person name="Harrop T.W.R."/>
            <person name="Guhlin J."/>
            <person name="McLaughlin G.M."/>
            <person name="Permina E."/>
            <person name="Stockwell P."/>
            <person name="Gilligan J."/>
            <person name="Le Lec M.F."/>
            <person name="Gruber M.A.M."/>
            <person name="Quinn O."/>
            <person name="Lovegrove M."/>
            <person name="Duncan E.J."/>
            <person name="Remnant E.J."/>
            <person name="Van Eeckhoven J."/>
            <person name="Graham B."/>
            <person name="Knapp R.A."/>
            <person name="Langford K.W."/>
            <person name="Kronenberg Z."/>
            <person name="Press M.O."/>
            <person name="Eacker S.M."/>
            <person name="Wilson-Rankin E.E."/>
            <person name="Purcell J."/>
            <person name="Lester P.J."/>
            <person name="Dearden P.K."/>
        </authorList>
    </citation>
    <scope>NUCLEOTIDE SEQUENCE</scope>
    <source>
        <strain evidence="1">Linc-1</strain>
    </source>
</reference>
<dbReference type="EMBL" id="JACSDZ010000009">
    <property type="protein sequence ID" value="KAF7395889.1"/>
    <property type="molecule type" value="Genomic_DNA"/>
</dbReference>
<keyword evidence="2" id="KW-1185">Reference proteome</keyword>
<sequence>MDAVKFENSLLLLMDTRERNNEKGRFELSRSRCFQLAYPWNATRRPDPLTAGQKLLLRIFGPSPPPPPPTPPPASPFSSLSISFYLSLFPCFPSLPPLLRDSVFSGRPEKPSNSDGGAG</sequence>
<evidence type="ECO:0000313" key="2">
    <source>
        <dbReference type="Proteomes" id="UP000617340"/>
    </source>
</evidence>
<organism evidence="1 2">
    <name type="scientific">Vespula germanica</name>
    <name type="common">German yellow jacket</name>
    <name type="synonym">Paravespula germanica</name>
    <dbReference type="NCBI Taxonomy" id="30212"/>
    <lineage>
        <taxon>Eukaryota</taxon>
        <taxon>Metazoa</taxon>
        <taxon>Ecdysozoa</taxon>
        <taxon>Arthropoda</taxon>
        <taxon>Hexapoda</taxon>
        <taxon>Insecta</taxon>
        <taxon>Pterygota</taxon>
        <taxon>Neoptera</taxon>
        <taxon>Endopterygota</taxon>
        <taxon>Hymenoptera</taxon>
        <taxon>Apocrita</taxon>
        <taxon>Aculeata</taxon>
        <taxon>Vespoidea</taxon>
        <taxon>Vespidae</taxon>
        <taxon>Vespinae</taxon>
        <taxon>Vespula</taxon>
    </lineage>
</organism>
<accession>A0A834JWA0</accession>
<name>A0A834JWA0_VESGE</name>
<protein>
    <submittedName>
        <fullName evidence="1">Uncharacterized protein</fullName>
    </submittedName>
</protein>
<comment type="caution">
    <text evidence="1">The sequence shown here is derived from an EMBL/GenBank/DDBJ whole genome shotgun (WGS) entry which is preliminary data.</text>
</comment>
<evidence type="ECO:0000313" key="1">
    <source>
        <dbReference type="EMBL" id="KAF7395889.1"/>
    </source>
</evidence>
<dbReference type="Proteomes" id="UP000617340">
    <property type="component" value="Unassembled WGS sequence"/>
</dbReference>
<proteinExistence type="predicted"/>